<accession>A0A0A9FQV6</accession>
<reference evidence="1" key="2">
    <citation type="journal article" date="2015" name="Data Brief">
        <title>Shoot transcriptome of the giant reed, Arundo donax.</title>
        <authorList>
            <person name="Barrero R.A."/>
            <person name="Guerrero F.D."/>
            <person name="Moolhuijzen P."/>
            <person name="Goolsby J.A."/>
            <person name="Tidwell J."/>
            <person name="Bellgard S.E."/>
            <person name="Bellgard M.I."/>
        </authorList>
    </citation>
    <scope>NUCLEOTIDE SEQUENCE</scope>
    <source>
        <tissue evidence="1">Shoot tissue taken approximately 20 cm above the soil surface</tissue>
    </source>
</reference>
<organism evidence="1">
    <name type="scientific">Arundo donax</name>
    <name type="common">Giant reed</name>
    <name type="synonym">Donax arundinaceus</name>
    <dbReference type="NCBI Taxonomy" id="35708"/>
    <lineage>
        <taxon>Eukaryota</taxon>
        <taxon>Viridiplantae</taxon>
        <taxon>Streptophyta</taxon>
        <taxon>Embryophyta</taxon>
        <taxon>Tracheophyta</taxon>
        <taxon>Spermatophyta</taxon>
        <taxon>Magnoliopsida</taxon>
        <taxon>Liliopsida</taxon>
        <taxon>Poales</taxon>
        <taxon>Poaceae</taxon>
        <taxon>PACMAD clade</taxon>
        <taxon>Arundinoideae</taxon>
        <taxon>Arundineae</taxon>
        <taxon>Arundo</taxon>
    </lineage>
</organism>
<proteinExistence type="predicted"/>
<evidence type="ECO:0000313" key="1">
    <source>
        <dbReference type="EMBL" id="JAE12706.1"/>
    </source>
</evidence>
<dbReference type="AlphaFoldDB" id="A0A0A9FQV6"/>
<sequence>MSQRRCRSLISSRRRFLPEYAMTTASKIGDTSRMYLLSEDRRRKE</sequence>
<protein>
    <submittedName>
        <fullName evidence="1">Uncharacterized protein</fullName>
    </submittedName>
</protein>
<name>A0A0A9FQV6_ARUDO</name>
<dbReference type="EMBL" id="GBRH01185190">
    <property type="protein sequence ID" value="JAE12706.1"/>
    <property type="molecule type" value="Transcribed_RNA"/>
</dbReference>
<reference evidence="1" key="1">
    <citation type="submission" date="2014-09" db="EMBL/GenBank/DDBJ databases">
        <authorList>
            <person name="Magalhaes I.L.F."/>
            <person name="Oliveira U."/>
            <person name="Santos F.R."/>
            <person name="Vidigal T.H.D.A."/>
            <person name="Brescovit A.D."/>
            <person name="Santos A.J."/>
        </authorList>
    </citation>
    <scope>NUCLEOTIDE SEQUENCE</scope>
    <source>
        <tissue evidence="1">Shoot tissue taken approximately 20 cm above the soil surface</tissue>
    </source>
</reference>